<dbReference type="EMBL" id="JARRAG010000005">
    <property type="protein sequence ID" value="MDG3008303.1"/>
    <property type="molecule type" value="Genomic_DNA"/>
</dbReference>
<feature type="compositionally biased region" description="Basic and acidic residues" evidence="1">
    <location>
        <begin position="67"/>
        <end position="77"/>
    </location>
</feature>
<gene>
    <name evidence="2" type="ORF">PZE19_31430</name>
</gene>
<proteinExistence type="predicted"/>
<feature type="region of interest" description="Disordered" evidence="1">
    <location>
        <begin position="46"/>
        <end position="77"/>
    </location>
</feature>
<reference evidence="2 3" key="1">
    <citation type="submission" date="2023-03" db="EMBL/GenBank/DDBJ databases">
        <title>Paludisphaera mucosa sp. nov. a novel planctomycete from northern fen.</title>
        <authorList>
            <person name="Ivanova A."/>
        </authorList>
    </citation>
    <scope>NUCLEOTIDE SEQUENCE [LARGE SCALE GENOMIC DNA]</scope>
    <source>
        <strain evidence="2 3">Pla2</strain>
    </source>
</reference>
<dbReference type="Proteomes" id="UP001216907">
    <property type="component" value="Unassembled WGS sequence"/>
</dbReference>
<sequence>MESPFETNAPETSDAAPPPAPPRPADAADPRRERLVGLLGRILARRWLLERRGEGGRPPAGGPEAARTPDHEHRPPG</sequence>
<organism evidence="2 3">
    <name type="scientific">Paludisphaera mucosa</name>
    <dbReference type="NCBI Taxonomy" id="3030827"/>
    <lineage>
        <taxon>Bacteria</taxon>
        <taxon>Pseudomonadati</taxon>
        <taxon>Planctomycetota</taxon>
        <taxon>Planctomycetia</taxon>
        <taxon>Isosphaerales</taxon>
        <taxon>Isosphaeraceae</taxon>
        <taxon>Paludisphaera</taxon>
    </lineage>
</organism>
<evidence type="ECO:0000313" key="3">
    <source>
        <dbReference type="Proteomes" id="UP001216907"/>
    </source>
</evidence>
<protein>
    <submittedName>
        <fullName evidence="2">Uncharacterized protein</fullName>
    </submittedName>
</protein>
<name>A0ABT6FL50_9BACT</name>
<accession>A0ABT6FL50</accession>
<dbReference type="RefSeq" id="WP_277864629.1">
    <property type="nucleotide sequence ID" value="NZ_JARRAG010000005.1"/>
</dbReference>
<keyword evidence="3" id="KW-1185">Reference proteome</keyword>
<feature type="region of interest" description="Disordered" evidence="1">
    <location>
        <begin position="1"/>
        <end position="32"/>
    </location>
</feature>
<comment type="caution">
    <text evidence="2">The sequence shown here is derived from an EMBL/GenBank/DDBJ whole genome shotgun (WGS) entry which is preliminary data.</text>
</comment>
<evidence type="ECO:0000313" key="2">
    <source>
        <dbReference type="EMBL" id="MDG3008303.1"/>
    </source>
</evidence>
<feature type="compositionally biased region" description="Polar residues" evidence="1">
    <location>
        <begin position="1"/>
        <end position="11"/>
    </location>
</feature>
<evidence type="ECO:0000256" key="1">
    <source>
        <dbReference type="SAM" id="MobiDB-lite"/>
    </source>
</evidence>